<organism evidence="1 2">
    <name type="scientific">Smallanthus sonchifolius</name>
    <dbReference type="NCBI Taxonomy" id="185202"/>
    <lineage>
        <taxon>Eukaryota</taxon>
        <taxon>Viridiplantae</taxon>
        <taxon>Streptophyta</taxon>
        <taxon>Embryophyta</taxon>
        <taxon>Tracheophyta</taxon>
        <taxon>Spermatophyta</taxon>
        <taxon>Magnoliopsida</taxon>
        <taxon>eudicotyledons</taxon>
        <taxon>Gunneridae</taxon>
        <taxon>Pentapetalae</taxon>
        <taxon>asterids</taxon>
        <taxon>campanulids</taxon>
        <taxon>Asterales</taxon>
        <taxon>Asteraceae</taxon>
        <taxon>Asteroideae</taxon>
        <taxon>Heliantheae alliance</taxon>
        <taxon>Millerieae</taxon>
        <taxon>Smallanthus</taxon>
    </lineage>
</organism>
<comment type="caution">
    <text evidence="1">The sequence shown here is derived from an EMBL/GenBank/DDBJ whole genome shotgun (WGS) entry which is preliminary data.</text>
</comment>
<evidence type="ECO:0000313" key="2">
    <source>
        <dbReference type="Proteomes" id="UP001056120"/>
    </source>
</evidence>
<sequence>MLTLDAEIKAEVKSDDASIVLKPKQEVVTKSSMNRMESLFFVTMLFPWCSFLSIKRFTGLFHPATELPCTVKLRIWSHDLKDPCALLKAERCRLVIPHDVLCRANRNKKELYKSRI</sequence>
<keyword evidence="2" id="KW-1185">Reference proteome</keyword>
<gene>
    <name evidence="1" type="ORF">L1987_85718</name>
</gene>
<evidence type="ECO:0000313" key="1">
    <source>
        <dbReference type="EMBL" id="KAI3676119.1"/>
    </source>
</evidence>
<protein>
    <submittedName>
        <fullName evidence="1">Uncharacterized protein</fullName>
    </submittedName>
</protein>
<dbReference type="Proteomes" id="UP001056120">
    <property type="component" value="Linkage Group LG29"/>
</dbReference>
<accession>A0ACB8XWN1</accession>
<dbReference type="EMBL" id="CM042046">
    <property type="protein sequence ID" value="KAI3676119.1"/>
    <property type="molecule type" value="Genomic_DNA"/>
</dbReference>
<proteinExistence type="predicted"/>
<reference evidence="2" key="1">
    <citation type="journal article" date="2022" name="Mol. Ecol. Resour.">
        <title>The genomes of chicory, endive, great burdock and yacon provide insights into Asteraceae palaeo-polyploidization history and plant inulin production.</title>
        <authorList>
            <person name="Fan W."/>
            <person name="Wang S."/>
            <person name="Wang H."/>
            <person name="Wang A."/>
            <person name="Jiang F."/>
            <person name="Liu H."/>
            <person name="Zhao H."/>
            <person name="Xu D."/>
            <person name="Zhang Y."/>
        </authorList>
    </citation>
    <scope>NUCLEOTIDE SEQUENCE [LARGE SCALE GENOMIC DNA]</scope>
    <source>
        <strain evidence="2">cv. Yunnan</strain>
    </source>
</reference>
<reference evidence="1 2" key="2">
    <citation type="journal article" date="2022" name="Mol. Ecol. Resour.">
        <title>The genomes of chicory, endive, great burdock and yacon provide insights into Asteraceae paleo-polyploidization history and plant inulin production.</title>
        <authorList>
            <person name="Fan W."/>
            <person name="Wang S."/>
            <person name="Wang H."/>
            <person name="Wang A."/>
            <person name="Jiang F."/>
            <person name="Liu H."/>
            <person name="Zhao H."/>
            <person name="Xu D."/>
            <person name="Zhang Y."/>
        </authorList>
    </citation>
    <scope>NUCLEOTIDE SEQUENCE [LARGE SCALE GENOMIC DNA]</scope>
    <source>
        <strain evidence="2">cv. Yunnan</strain>
        <tissue evidence="1">Leaves</tissue>
    </source>
</reference>
<name>A0ACB8XWN1_9ASTR</name>